<reference evidence="3 4" key="1">
    <citation type="submission" date="2019-12" db="EMBL/GenBank/DDBJ databases">
        <title>Draft genome sequence of the ascomycete Xylaria multiplex DSM 110363.</title>
        <authorList>
            <person name="Buettner E."/>
            <person name="Kellner H."/>
        </authorList>
    </citation>
    <scope>NUCLEOTIDE SEQUENCE [LARGE SCALE GENOMIC DNA]</scope>
    <source>
        <strain evidence="3 4">DSM 110363</strain>
    </source>
</reference>
<feature type="domain" description="DUF7924" evidence="2">
    <location>
        <begin position="220"/>
        <end position="334"/>
    </location>
</feature>
<protein>
    <recommendedName>
        <fullName evidence="2">DUF7924 domain-containing protein</fullName>
    </recommendedName>
</protein>
<keyword evidence="4" id="KW-1185">Reference proteome</keyword>
<feature type="compositionally biased region" description="Basic residues" evidence="1">
    <location>
        <begin position="470"/>
        <end position="480"/>
    </location>
</feature>
<dbReference type="InParanoid" id="A0A7C8MWQ7"/>
<feature type="compositionally biased region" description="Low complexity" evidence="1">
    <location>
        <begin position="438"/>
        <end position="455"/>
    </location>
</feature>
<feature type="region of interest" description="Disordered" evidence="1">
    <location>
        <begin position="438"/>
        <end position="487"/>
    </location>
</feature>
<evidence type="ECO:0000259" key="2">
    <source>
        <dbReference type="Pfam" id="PF25545"/>
    </source>
</evidence>
<feature type="compositionally biased region" description="Basic residues" evidence="1">
    <location>
        <begin position="57"/>
        <end position="66"/>
    </location>
</feature>
<evidence type="ECO:0000256" key="1">
    <source>
        <dbReference type="SAM" id="MobiDB-lite"/>
    </source>
</evidence>
<organism evidence="3 4">
    <name type="scientific">Xylaria multiplex</name>
    <dbReference type="NCBI Taxonomy" id="323545"/>
    <lineage>
        <taxon>Eukaryota</taxon>
        <taxon>Fungi</taxon>
        <taxon>Dikarya</taxon>
        <taxon>Ascomycota</taxon>
        <taxon>Pezizomycotina</taxon>
        <taxon>Sordariomycetes</taxon>
        <taxon>Xylariomycetidae</taxon>
        <taxon>Xylariales</taxon>
        <taxon>Xylariaceae</taxon>
        <taxon>Xylaria</taxon>
    </lineage>
</organism>
<dbReference type="OrthoDB" id="5424149at2759"/>
<dbReference type="Pfam" id="PF25545">
    <property type="entry name" value="DUF7924"/>
    <property type="match status" value="1"/>
</dbReference>
<feature type="region of interest" description="Disordered" evidence="1">
    <location>
        <begin position="1"/>
        <end position="83"/>
    </location>
</feature>
<accession>A0A7C8MWQ7</accession>
<name>A0A7C8MWQ7_9PEZI</name>
<dbReference type="EMBL" id="WUBL01000264">
    <property type="protein sequence ID" value="KAF2962856.1"/>
    <property type="molecule type" value="Genomic_DNA"/>
</dbReference>
<dbReference type="InterPro" id="IPR057684">
    <property type="entry name" value="DUF7924"/>
</dbReference>
<comment type="caution">
    <text evidence="3">The sequence shown here is derived from an EMBL/GenBank/DDBJ whole genome shotgun (WGS) entry which is preliminary data.</text>
</comment>
<evidence type="ECO:0000313" key="4">
    <source>
        <dbReference type="Proteomes" id="UP000481858"/>
    </source>
</evidence>
<gene>
    <name evidence="3" type="ORF">GQX73_g10717</name>
</gene>
<feature type="region of interest" description="Disordered" evidence="1">
    <location>
        <begin position="353"/>
        <end position="393"/>
    </location>
</feature>
<proteinExistence type="predicted"/>
<evidence type="ECO:0000313" key="3">
    <source>
        <dbReference type="EMBL" id="KAF2962856.1"/>
    </source>
</evidence>
<sequence length="510" mass="57307">MDKKQTSPELLPTQEEQVPANPPSRKRQIAGDSDDDKPQPKRARLTRKNLALFDKMGKKKESHRASSHCDSTGELQKTKTTSTTTSGFALQAHKNGILDPIGSKPPANLEDLREQYAKSRATVSPTESEYKSYARKVARVPNEATMVVETSRHMLKEYDDDAYHQSFSQSFTGFPDDVGFNDGLSALQPDFVEGLEMGEYDLFPVDEQVAGAVLYKDNPRSMTLPHLAGEWKGPGKNMEEARLQSAYDGAALVFARNQALSYMGKPDPPGHAEVTTFATDGTTLNQYAHYAEELEDGTTKYHQYHVKSTNLINSHKDFRDGYKHLRNAQDHARDQSYALRDDLNEHWKQQRSTLQPIAEGTPLPVPDSQVDPYEDTEPHQADYGTSAHEETTPYKDEADYKVVEPQPIYQPTPPTSSKHKSSKTYSHYLHHLHHLHTTPHLSKAPSSTHSSTHSSGGKRKALSSQSSHRSSGHVSKHKSYWKKDAVSGRYYHRHSDGTVSWLDDEEDKRA</sequence>
<dbReference type="AlphaFoldDB" id="A0A7C8MWQ7"/>
<dbReference type="Proteomes" id="UP000481858">
    <property type="component" value="Unassembled WGS sequence"/>
</dbReference>